<reference evidence="3 4" key="1">
    <citation type="submission" date="2021-11" db="EMBL/GenBank/DDBJ databases">
        <title>Aliifidinibius sp. nov., a new bacterium isolated from saline soil.</title>
        <authorList>
            <person name="Galisteo C."/>
            <person name="De La Haba R."/>
            <person name="Sanchez-Porro C."/>
            <person name="Ventosa A."/>
        </authorList>
    </citation>
    <scope>NUCLEOTIDE SEQUENCE [LARGE SCALE GENOMIC DNA]</scope>
    <source>
        <strain evidence="3 4">KACC 190600</strain>
    </source>
</reference>
<keyword evidence="3" id="KW-0808">Transferase</keyword>
<dbReference type="GO" id="GO:0016757">
    <property type="term" value="F:glycosyltransferase activity"/>
    <property type="evidence" value="ECO:0007669"/>
    <property type="project" value="UniProtKB-KW"/>
</dbReference>
<dbReference type="Pfam" id="PF13439">
    <property type="entry name" value="Glyco_transf_4"/>
    <property type="match status" value="1"/>
</dbReference>
<sequence length="370" mass="42755">MNIDLLHHWLVSMRGGEKVLEQFSTMFPSADIHTLVAVEKNISRELQQHLIRTTSLGKLPGVKRYYKSLLPLYPMAIRNHRVESDFILSSDASLIKGVGQPDDVPHVCYCHSPPRYLWDMQEEYLQRMNPFSAQVLKRLTPYLRKFDLEGAAKVDHFLANSKFVQKRIKRIYNRESTVIYPPVDLSEFSYKHPQEEYYLMVSALVPYKRVGLAVQAFNELEKPLVIIGSGSEKERLEQMAGDNISFLGSQPFEVLKEHYELCRAFIFPGVEDFGITPLEAQASGKAVIAYKEGGALETVQEDETGLFFEEQTPEALIEAVKRFEKIEKQFDRERCRENASRFSPERFRSAIKDFLIGTYPSYFSDFQWGR</sequence>
<feature type="domain" description="Glycosyl transferase family 1" evidence="1">
    <location>
        <begin position="193"/>
        <end position="340"/>
    </location>
</feature>
<dbReference type="PANTHER" id="PTHR45947:SF3">
    <property type="entry name" value="SULFOQUINOVOSYL TRANSFERASE SQD2"/>
    <property type="match status" value="1"/>
</dbReference>
<proteinExistence type="predicted"/>
<feature type="domain" description="Glycosyltransferase subfamily 4-like N-terminal" evidence="2">
    <location>
        <begin position="15"/>
        <end position="186"/>
    </location>
</feature>
<dbReference type="Pfam" id="PF00534">
    <property type="entry name" value="Glycos_transf_1"/>
    <property type="match status" value="1"/>
</dbReference>
<dbReference type="RefSeq" id="WP_265788701.1">
    <property type="nucleotide sequence ID" value="NZ_BAABRS010000001.1"/>
</dbReference>
<comment type="caution">
    <text evidence="3">The sequence shown here is derived from an EMBL/GenBank/DDBJ whole genome shotgun (WGS) entry which is preliminary data.</text>
</comment>
<keyword evidence="4" id="KW-1185">Reference proteome</keyword>
<dbReference type="Proteomes" id="UP001207337">
    <property type="component" value="Unassembled WGS sequence"/>
</dbReference>
<gene>
    <name evidence="3" type="ORF">LQ318_06810</name>
</gene>
<evidence type="ECO:0000259" key="2">
    <source>
        <dbReference type="Pfam" id="PF13439"/>
    </source>
</evidence>
<dbReference type="EMBL" id="JAJNDC010000001">
    <property type="protein sequence ID" value="MCW9712609.1"/>
    <property type="molecule type" value="Genomic_DNA"/>
</dbReference>
<keyword evidence="3" id="KW-0328">Glycosyltransferase</keyword>
<evidence type="ECO:0000259" key="1">
    <source>
        <dbReference type="Pfam" id="PF00534"/>
    </source>
</evidence>
<dbReference type="PANTHER" id="PTHR45947">
    <property type="entry name" value="SULFOQUINOVOSYL TRANSFERASE SQD2"/>
    <property type="match status" value="1"/>
</dbReference>
<dbReference type="InterPro" id="IPR028098">
    <property type="entry name" value="Glyco_trans_4-like_N"/>
</dbReference>
<accession>A0ABT3PXL9</accession>
<dbReference type="SUPFAM" id="SSF53756">
    <property type="entry name" value="UDP-Glycosyltransferase/glycogen phosphorylase"/>
    <property type="match status" value="1"/>
</dbReference>
<dbReference type="Gene3D" id="3.40.50.2000">
    <property type="entry name" value="Glycogen Phosphorylase B"/>
    <property type="match status" value="2"/>
</dbReference>
<dbReference type="InterPro" id="IPR050194">
    <property type="entry name" value="Glycosyltransferase_grp1"/>
</dbReference>
<protein>
    <submittedName>
        <fullName evidence="3">Glycosyltransferase</fullName>
        <ecNumber evidence="3">2.4.-.-</ecNumber>
    </submittedName>
</protein>
<evidence type="ECO:0000313" key="3">
    <source>
        <dbReference type="EMBL" id="MCW9712609.1"/>
    </source>
</evidence>
<dbReference type="EC" id="2.4.-.-" evidence="3"/>
<name>A0ABT3PXL9_9BACT</name>
<organism evidence="3 4">
    <name type="scientific">Fodinibius salicampi</name>
    <dbReference type="NCBI Taxonomy" id="1920655"/>
    <lineage>
        <taxon>Bacteria</taxon>
        <taxon>Pseudomonadati</taxon>
        <taxon>Balneolota</taxon>
        <taxon>Balneolia</taxon>
        <taxon>Balneolales</taxon>
        <taxon>Balneolaceae</taxon>
        <taxon>Fodinibius</taxon>
    </lineage>
</organism>
<dbReference type="InterPro" id="IPR001296">
    <property type="entry name" value="Glyco_trans_1"/>
</dbReference>
<evidence type="ECO:0000313" key="4">
    <source>
        <dbReference type="Proteomes" id="UP001207337"/>
    </source>
</evidence>